<comment type="caution">
    <text evidence="2">The sequence shown here is derived from an EMBL/GenBank/DDBJ whole genome shotgun (WGS) entry which is preliminary data.</text>
</comment>
<gene>
    <name evidence="2" type="ORF">BXZ70DRAFT_929671</name>
</gene>
<feature type="signal peptide" evidence="1">
    <location>
        <begin position="1"/>
        <end position="20"/>
    </location>
</feature>
<protein>
    <submittedName>
        <fullName evidence="2">Uncharacterized protein</fullName>
    </submittedName>
</protein>
<evidence type="ECO:0000313" key="3">
    <source>
        <dbReference type="Proteomes" id="UP000813824"/>
    </source>
</evidence>
<name>A0A8K0US18_9AGAR</name>
<dbReference type="AlphaFoldDB" id="A0A8K0US18"/>
<proteinExistence type="predicted"/>
<feature type="chain" id="PRO_5035478607" evidence="1">
    <location>
        <begin position="21"/>
        <end position="206"/>
    </location>
</feature>
<sequence>MFFSKVAIVAALGLATAVAAHPHVVSVDVEVPAVGIPPIPAVPGVVSVAKRNDVVLGAVQNLVGNVAPVIDTLNKATSKVDVDNAVATIVDLFNAAEADINTLLGVDVDIDIQAIVAAVAQLVGQLVSAISVKDILDLSILGKIDAALGGFVGALTKVKADIGADLLGALPVNVDVFGTLNLVLTGHVLDVVQIPSLDKLPVPLPL</sequence>
<keyword evidence="1" id="KW-0732">Signal</keyword>
<evidence type="ECO:0000256" key="1">
    <source>
        <dbReference type="SAM" id="SignalP"/>
    </source>
</evidence>
<evidence type="ECO:0000313" key="2">
    <source>
        <dbReference type="EMBL" id="KAH8102728.1"/>
    </source>
</evidence>
<dbReference type="Proteomes" id="UP000813824">
    <property type="component" value="Unassembled WGS sequence"/>
</dbReference>
<organism evidence="2 3">
    <name type="scientific">Cristinia sonorae</name>
    <dbReference type="NCBI Taxonomy" id="1940300"/>
    <lineage>
        <taxon>Eukaryota</taxon>
        <taxon>Fungi</taxon>
        <taxon>Dikarya</taxon>
        <taxon>Basidiomycota</taxon>
        <taxon>Agaricomycotina</taxon>
        <taxon>Agaricomycetes</taxon>
        <taxon>Agaricomycetidae</taxon>
        <taxon>Agaricales</taxon>
        <taxon>Pleurotineae</taxon>
        <taxon>Stephanosporaceae</taxon>
        <taxon>Cristinia</taxon>
    </lineage>
</organism>
<keyword evidence="3" id="KW-1185">Reference proteome</keyword>
<reference evidence="2" key="1">
    <citation type="journal article" date="2021" name="New Phytol.">
        <title>Evolutionary innovations through gain and loss of genes in the ectomycorrhizal Boletales.</title>
        <authorList>
            <person name="Wu G."/>
            <person name="Miyauchi S."/>
            <person name="Morin E."/>
            <person name="Kuo A."/>
            <person name="Drula E."/>
            <person name="Varga T."/>
            <person name="Kohler A."/>
            <person name="Feng B."/>
            <person name="Cao Y."/>
            <person name="Lipzen A."/>
            <person name="Daum C."/>
            <person name="Hundley H."/>
            <person name="Pangilinan J."/>
            <person name="Johnson J."/>
            <person name="Barry K."/>
            <person name="LaButti K."/>
            <person name="Ng V."/>
            <person name="Ahrendt S."/>
            <person name="Min B."/>
            <person name="Choi I.G."/>
            <person name="Park H."/>
            <person name="Plett J.M."/>
            <person name="Magnuson J."/>
            <person name="Spatafora J.W."/>
            <person name="Nagy L.G."/>
            <person name="Henrissat B."/>
            <person name="Grigoriev I.V."/>
            <person name="Yang Z.L."/>
            <person name="Xu J."/>
            <person name="Martin F.M."/>
        </authorList>
    </citation>
    <scope>NUCLEOTIDE SEQUENCE</scope>
    <source>
        <strain evidence="2">KKN 215</strain>
    </source>
</reference>
<dbReference type="OrthoDB" id="3309585at2759"/>
<dbReference type="EMBL" id="JAEVFJ010000009">
    <property type="protein sequence ID" value="KAH8102728.1"/>
    <property type="molecule type" value="Genomic_DNA"/>
</dbReference>
<accession>A0A8K0US18</accession>